<reference evidence="3" key="1">
    <citation type="journal article" date="2014" name="Int. J. Syst. Evol. Microbiol.">
        <title>Complete genome sequence of Corynebacterium casei LMG S-19264T (=DSM 44701T), isolated from a smear-ripened cheese.</title>
        <authorList>
            <consortium name="US DOE Joint Genome Institute (JGI-PGF)"/>
            <person name="Walter F."/>
            <person name="Albersmeier A."/>
            <person name="Kalinowski J."/>
            <person name="Ruckert C."/>
        </authorList>
    </citation>
    <scope>NUCLEOTIDE SEQUENCE</scope>
    <source>
        <strain evidence="3">JCM 13306</strain>
    </source>
</reference>
<dbReference type="PANTHER" id="PTHR30203:SF21">
    <property type="entry name" value="OUTER MEMBRANE COMPONENT OF MULTIDRUG EFFLUX PUMP-RELATED"/>
    <property type="match status" value="1"/>
</dbReference>
<dbReference type="AlphaFoldDB" id="A0A919FB50"/>
<dbReference type="Pfam" id="PF02321">
    <property type="entry name" value="OEP"/>
    <property type="match status" value="2"/>
</dbReference>
<dbReference type="InterPro" id="IPR003423">
    <property type="entry name" value="OMP_efflux"/>
</dbReference>
<proteinExistence type="inferred from homology"/>
<dbReference type="Gene3D" id="2.20.200.10">
    <property type="entry name" value="Outer membrane efflux proteins (OEP)"/>
    <property type="match status" value="1"/>
</dbReference>
<evidence type="ECO:0000256" key="2">
    <source>
        <dbReference type="RuleBase" id="RU362097"/>
    </source>
</evidence>
<comment type="similarity">
    <text evidence="1 2">Belongs to the outer membrane factor (OMF) (TC 1.B.17) family.</text>
</comment>
<feature type="chain" id="PRO_5038170543" evidence="2">
    <location>
        <begin position="30"/>
        <end position="483"/>
    </location>
</feature>
<evidence type="ECO:0000313" key="3">
    <source>
        <dbReference type="EMBL" id="GHH59304.1"/>
    </source>
</evidence>
<organism evidence="3 4">
    <name type="scientific">Xanthomonas boreopolis</name>
    <dbReference type="NCBI Taxonomy" id="86183"/>
    <lineage>
        <taxon>Bacteria</taxon>
        <taxon>Pseudomonadati</taxon>
        <taxon>Pseudomonadota</taxon>
        <taxon>Gammaproteobacteria</taxon>
        <taxon>Lysobacterales</taxon>
        <taxon>Lysobacteraceae</taxon>
        <taxon>Xanthomonas</taxon>
    </lineage>
</organism>
<keyword evidence="2" id="KW-0812">Transmembrane</keyword>
<feature type="signal peptide" evidence="2">
    <location>
        <begin position="1"/>
        <end position="29"/>
    </location>
</feature>
<accession>A0A919FB50</accession>
<evidence type="ECO:0000256" key="1">
    <source>
        <dbReference type="ARBA" id="ARBA00007613"/>
    </source>
</evidence>
<protein>
    <submittedName>
        <fullName evidence="3">RND transporter</fullName>
    </submittedName>
</protein>
<sequence>MKLAFARRSAAALLLASLAACTTVGPDYAIPKDAAYARPEANGAFLDTGNDRVQPSAPLPERWWSLYRSPVLDALVQAALRDNVELKVAAANLRRADAMYQVAEDAAGPDFEVDASAQRARISGESLLHEEQLPVMNLGDAKAGVSYLFDMFGKLRRGEEAARADSEAAQAALDLARMALVARVTGNYVAICHANHELAVAEHSVELQKRGRSVVQRLVAAGRGTPPDLARAEAQVATLEAALPPLRAKREAAEYQLAALLGRTPGQLPEGVADCRQAPEINRPIPIGDGRALLARRPDVREAERRLAAATARIGVATADLYPQIRLGASVGAIGTLETFGSPATQMFGFGPLISWSIPGKAAHARVRAAEAGADAAVAQFDHAVLQALREAQTALSQYAQDLQRLQSLQQAQRQADLAAGQNRRLYQAGRNPYLSSLDADRTLASADIALANAEAQVAQDQIQLFLALGGGWEEADASSHAR</sequence>
<dbReference type="GO" id="GO:0015562">
    <property type="term" value="F:efflux transmembrane transporter activity"/>
    <property type="evidence" value="ECO:0007669"/>
    <property type="project" value="InterPro"/>
</dbReference>
<keyword evidence="2" id="KW-0472">Membrane</keyword>
<dbReference type="RefSeq" id="WP_434029903.1">
    <property type="nucleotide sequence ID" value="NZ_BNBA01000036.1"/>
</dbReference>
<dbReference type="PANTHER" id="PTHR30203">
    <property type="entry name" value="OUTER MEMBRANE CATION EFFLUX PROTEIN"/>
    <property type="match status" value="1"/>
</dbReference>
<dbReference type="NCBIfam" id="TIGR01845">
    <property type="entry name" value="outer_NodT"/>
    <property type="match status" value="1"/>
</dbReference>
<comment type="caution">
    <text evidence="3">The sequence shown here is derived from an EMBL/GenBank/DDBJ whole genome shotgun (WGS) entry which is preliminary data.</text>
</comment>
<dbReference type="EMBL" id="BNBA01000036">
    <property type="protein sequence ID" value="GHH59304.1"/>
    <property type="molecule type" value="Genomic_DNA"/>
</dbReference>
<dbReference type="PROSITE" id="PS51257">
    <property type="entry name" value="PROKAR_LIPOPROTEIN"/>
    <property type="match status" value="1"/>
</dbReference>
<name>A0A919FB50_9XANT</name>
<dbReference type="GO" id="GO:0009279">
    <property type="term" value="C:cell outer membrane"/>
    <property type="evidence" value="ECO:0007669"/>
    <property type="project" value="UniProtKB-SubCell"/>
</dbReference>
<keyword evidence="2" id="KW-0564">Palmitate</keyword>
<keyword evidence="2" id="KW-0732">Signal</keyword>
<keyword evidence="2" id="KW-1134">Transmembrane beta strand</keyword>
<keyword evidence="2" id="KW-0449">Lipoprotein</keyword>
<dbReference type="Gene3D" id="1.20.1600.10">
    <property type="entry name" value="Outer membrane efflux proteins (OEP)"/>
    <property type="match status" value="1"/>
</dbReference>
<dbReference type="Proteomes" id="UP000623958">
    <property type="component" value="Unassembled WGS sequence"/>
</dbReference>
<reference evidence="3" key="2">
    <citation type="submission" date="2020-09" db="EMBL/GenBank/DDBJ databases">
        <authorList>
            <person name="Sun Q."/>
            <person name="Ohkuma M."/>
        </authorList>
    </citation>
    <scope>NUCLEOTIDE SEQUENCE</scope>
    <source>
        <strain evidence="3">JCM 13306</strain>
    </source>
</reference>
<dbReference type="SUPFAM" id="SSF56954">
    <property type="entry name" value="Outer membrane efflux proteins (OEP)"/>
    <property type="match status" value="1"/>
</dbReference>
<dbReference type="InterPro" id="IPR010131">
    <property type="entry name" value="MdtP/NodT-like"/>
</dbReference>
<gene>
    <name evidence="3" type="primary">nodT</name>
    <name evidence="3" type="ORF">GCM10009090_33280</name>
</gene>
<evidence type="ECO:0000313" key="4">
    <source>
        <dbReference type="Proteomes" id="UP000623958"/>
    </source>
</evidence>
<keyword evidence="4" id="KW-1185">Reference proteome</keyword>
<comment type="subcellular location">
    <subcellularLocation>
        <location evidence="2">Cell outer membrane</location>
        <topology evidence="2">Lipid-anchor</topology>
    </subcellularLocation>
</comment>